<accession>A0A2H0ZZD9</accession>
<dbReference type="Gene3D" id="3.30.70.330">
    <property type="match status" value="4"/>
</dbReference>
<dbReference type="AlphaFoldDB" id="A0A2H0ZZD9"/>
<dbReference type="Gene3D" id="1.25.40.10">
    <property type="entry name" value="Tetratricopeptide repeat domain"/>
    <property type="match status" value="1"/>
</dbReference>
<keyword evidence="1 2" id="KW-0694">RNA-binding</keyword>
<dbReference type="EMBL" id="PEKT02000004">
    <property type="protein sequence ID" value="PIS55662.1"/>
    <property type="molecule type" value="Genomic_DNA"/>
</dbReference>
<reference evidence="6" key="2">
    <citation type="submission" date="2017-11" db="EMBL/GenBank/DDBJ databases">
        <title>Candida auris genome assembly and annotation.</title>
        <authorList>
            <person name="Munoz J.F."/>
            <person name="Gade L.G."/>
            <person name="Chow N.A."/>
            <person name="Litvintseva A.P."/>
            <person name="Loparev V.N."/>
            <person name="Cuomo C.A."/>
        </authorList>
    </citation>
    <scope>NUCLEOTIDE SEQUENCE</scope>
    <source>
        <strain evidence="6">B8441</strain>
    </source>
</reference>
<dbReference type="PANTHER" id="PTHR48025">
    <property type="entry name" value="OS02G0815200 PROTEIN"/>
    <property type="match status" value="1"/>
</dbReference>
<dbReference type="SMART" id="SM00361">
    <property type="entry name" value="RRM_1"/>
    <property type="match status" value="1"/>
</dbReference>
<dbReference type="Pfam" id="PF00076">
    <property type="entry name" value="RRM_1"/>
    <property type="match status" value="2"/>
</dbReference>
<evidence type="ECO:0000256" key="1">
    <source>
        <dbReference type="ARBA" id="ARBA00022884"/>
    </source>
</evidence>
<evidence type="ECO:0000256" key="3">
    <source>
        <dbReference type="SAM" id="MobiDB-lite"/>
    </source>
</evidence>
<dbReference type="InterPro" id="IPR011990">
    <property type="entry name" value="TPR-like_helical_dom_sf"/>
</dbReference>
<dbReference type="PANTHER" id="PTHR48025:SF1">
    <property type="entry name" value="RRM DOMAIN-CONTAINING PROTEIN"/>
    <property type="match status" value="1"/>
</dbReference>
<protein>
    <recommendedName>
        <fullName evidence="4">RRM domain-containing protein</fullName>
    </recommendedName>
</protein>
<dbReference type="InterPro" id="IPR035979">
    <property type="entry name" value="RBD_domain_sf"/>
</dbReference>
<dbReference type="Pfam" id="PF16842">
    <property type="entry name" value="RRM_occluded"/>
    <property type="match status" value="1"/>
</dbReference>
<proteinExistence type="predicted"/>
<dbReference type="PROSITE" id="PS50102">
    <property type="entry name" value="RRM"/>
    <property type="match status" value="3"/>
</dbReference>
<feature type="region of interest" description="Disordered" evidence="3">
    <location>
        <begin position="874"/>
        <end position="904"/>
    </location>
</feature>
<dbReference type="InterPro" id="IPR003954">
    <property type="entry name" value="RRM_euk-type"/>
</dbReference>
<dbReference type="Proteomes" id="UP000230249">
    <property type="component" value="Unassembled WGS sequence"/>
</dbReference>
<feature type="compositionally biased region" description="Polar residues" evidence="3">
    <location>
        <begin position="879"/>
        <end position="889"/>
    </location>
</feature>
<keyword evidence="7" id="KW-1185">Reference proteome</keyword>
<dbReference type="VEuPathDB" id="FungiDB:CJJ09_001713"/>
<feature type="domain" description="RRM" evidence="4">
    <location>
        <begin position="606"/>
        <end position="684"/>
    </location>
</feature>
<dbReference type="VEuPathDB" id="FungiDB:CJI96_0000227"/>
<reference evidence="6 7" key="1">
    <citation type="journal article" date="2017" name="Clin. Infect. Dis.">
        <title>Simultaneous emergence of multidrug-resistant Candida auris on 3 continents confirmed by whole-genome sequencing and epidemiological analyses.</title>
        <authorList>
            <person name="Lockhart S.R."/>
            <person name="Etienne K.A."/>
            <person name="Vallabhaneni S."/>
            <person name="Farooqi J."/>
            <person name="Chowdhary A."/>
            <person name="Govender N.P."/>
            <person name="Colombo A.L."/>
            <person name="Calvo B."/>
            <person name="Cuomo C.A."/>
            <person name="Desjardins C.A."/>
            <person name="Berkow E.L."/>
            <person name="Castanheira M."/>
            <person name="Magobo R.E."/>
            <person name="Jabeen K."/>
            <person name="Asghar R.J."/>
            <person name="Meis J.F."/>
            <person name="Jackson B."/>
            <person name="Chiller T."/>
            <person name="Litvintseva A.P."/>
        </authorList>
    </citation>
    <scope>NUCLEOTIDE SEQUENCE [LARGE SCALE GENOMIC DNA]</scope>
    <source>
        <strain evidence="6 7">B8441</strain>
    </source>
</reference>
<feature type="domain" description="RRM" evidence="4">
    <location>
        <begin position="697"/>
        <end position="779"/>
    </location>
</feature>
<gene>
    <name evidence="6" type="ORF">B9J08_001766</name>
    <name evidence="5" type="ORF">B9J08_00236</name>
</gene>
<dbReference type="SUPFAM" id="SSF54928">
    <property type="entry name" value="RNA-binding domain, RBD"/>
    <property type="match status" value="2"/>
</dbReference>
<reference evidence="5 7" key="3">
    <citation type="journal article" date="2018" name="Nat. Commun.">
        <title>Genomic insights into multidrug-resistance, mating and virulence in Candida auris and related emerging species.</title>
        <authorList>
            <person name="Munoz J.F."/>
            <person name="Gade L."/>
            <person name="Chow N.A."/>
            <person name="Loparev V.N."/>
            <person name="Juieng P."/>
            <person name="Berkow E.L."/>
            <person name="Farrer R.A."/>
            <person name="Litvintseva A.P."/>
            <person name="Cuomo C.A."/>
        </authorList>
    </citation>
    <scope>GENOME REANNOTATION</scope>
    <source>
        <strain evidence="5 7">B8441</strain>
    </source>
</reference>
<sequence length="904" mass="103060">MVESVDVDDAFAEFDRQVSASSFCYSEYEKLEHKVMAIPNYPVIQLLSRKMAVAHLNEEDVANWKRACPSKDSREYQCLLMYQKEEFPTVETWLNYLEGKEPNEHDLLQAFASCRSNYKRGKEIFQKISCYFTATGEVDKQQAIFVKMISTPHKGLEETYQEYSSFVSAHCPLDYTARMKEASQLKSKAGARDKFFLSHEMKVANDPQNPQVWIDYILSCAKHERTGEFLAAIEEILFRSVLESHMISDKRWLKVWLTTLKIIEENDSARVVPLLTRMIKAYPTTTRVIAHWLRSDTSIENFFSLRRELLNQMKDISSTDSTWGWAATQLLYADLKKYGKFQDNLANAFFDDLSLVGSIGLKNGNVDLAMFAMSLAARASSGASGFFELFIQLASVAFDTWPHSSKVWVMCFHLLSLYGQSKYANKMLKMLSKDLKQLDDPKMVIDYAVMYQATRGEVEGLEHLLELQEDYKIITPRKHALDSDRSNETDEVIVEQTLKPSDASSAHPVKKLLKASSTELEREELKRSREMFRVKIENLSPSVNLEAITDFLSESCHPNSIDIYSDHGNHYAFVELASEQDVLRALAKNHKVLLDSTVTIKRIFANTLWLTNFPPKWGASDLRKLLNSKTLHFLDVRFPAQSDAKERRFCYIDFPDTSAAEAAQRILNNFEVEGYSLHAEISNPALKHKRSGPNVHHQVYVRNMNFEVTNEEALRDFFSAVGEVVDVKVPVKDENRSKGHKNSGFAFVTFSDADSVKKALKANDTILDGRHIQVSKVKTKHVLSEAKPHEFRTERSIAVFNLNSTTSKARLQDFMNNKVGETSKVQLKPSKRAALVEFTREADAGRARLLLEGTLFEEEILHVGSKEDFLKAAYGPDESLTQESGTASKKPSMAPPQLMRRRRM</sequence>
<dbReference type="EMBL" id="PEKT03000001">
    <property type="protein sequence ID" value="KAK8441920.1"/>
    <property type="molecule type" value="Genomic_DNA"/>
</dbReference>
<dbReference type="CDD" id="cd12299">
    <property type="entry name" value="RRM4_Prp24"/>
    <property type="match status" value="1"/>
</dbReference>
<evidence type="ECO:0000256" key="2">
    <source>
        <dbReference type="PROSITE-ProRule" id="PRU00176"/>
    </source>
</evidence>
<organism evidence="6">
    <name type="scientific">Candidozyma auris</name>
    <name type="common">Yeast</name>
    <name type="synonym">Candida auris</name>
    <dbReference type="NCBI Taxonomy" id="498019"/>
    <lineage>
        <taxon>Eukaryota</taxon>
        <taxon>Fungi</taxon>
        <taxon>Dikarya</taxon>
        <taxon>Ascomycota</taxon>
        <taxon>Saccharomycotina</taxon>
        <taxon>Pichiomycetes</taxon>
        <taxon>Metschnikowiaceae</taxon>
        <taxon>Candidozyma</taxon>
    </lineage>
</organism>
<name>A0A2H0ZZD9_CANAR</name>
<evidence type="ECO:0000313" key="7">
    <source>
        <dbReference type="Proteomes" id="UP000230249"/>
    </source>
</evidence>
<dbReference type="InterPro" id="IPR000504">
    <property type="entry name" value="RRM_dom"/>
</dbReference>
<dbReference type="SUPFAM" id="SSF48452">
    <property type="entry name" value="TPR-like"/>
    <property type="match status" value="1"/>
</dbReference>
<feature type="domain" description="RRM" evidence="4">
    <location>
        <begin position="795"/>
        <end position="868"/>
    </location>
</feature>
<dbReference type="InterPro" id="IPR031766">
    <property type="entry name" value="RRM_occluded"/>
</dbReference>
<evidence type="ECO:0000259" key="4">
    <source>
        <dbReference type="PROSITE" id="PS50102"/>
    </source>
</evidence>
<dbReference type="STRING" id="498019.A0A2H0ZZD9"/>
<dbReference type="InterPro" id="IPR050502">
    <property type="entry name" value="Euk_RNA-bind_prot"/>
</dbReference>
<comment type="caution">
    <text evidence="6">The sequence shown here is derived from an EMBL/GenBank/DDBJ whole genome shotgun (WGS) entry which is preliminary data.</text>
</comment>
<dbReference type="InterPro" id="IPR012677">
    <property type="entry name" value="Nucleotide-bd_a/b_plait_sf"/>
</dbReference>
<dbReference type="VEuPathDB" id="FungiDB:CJI97_002427"/>
<evidence type="ECO:0000313" key="6">
    <source>
        <dbReference type="EMBL" id="PIS55662.1"/>
    </source>
</evidence>
<reference evidence="5" key="4">
    <citation type="submission" date="2024-03" db="EMBL/GenBank/DDBJ databases">
        <title>Improved genome assembly of Candida auris strain B8441 and annotation of B11205.</title>
        <authorList>
            <person name="Cauldron N.C."/>
            <person name="Shea T."/>
            <person name="Cuomo C.A."/>
        </authorList>
    </citation>
    <scope>NUCLEOTIDE SEQUENCE</scope>
    <source>
        <strain evidence="5">B8441</strain>
    </source>
</reference>
<dbReference type="SMART" id="SM00360">
    <property type="entry name" value="RRM"/>
    <property type="match status" value="4"/>
</dbReference>
<dbReference type="GO" id="GO:0005634">
    <property type="term" value="C:nucleus"/>
    <property type="evidence" value="ECO:0007669"/>
    <property type="project" value="TreeGrafter"/>
</dbReference>
<dbReference type="VEuPathDB" id="FungiDB:B9J08_001766"/>
<dbReference type="GO" id="GO:0003729">
    <property type="term" value="F:mRNA binding"/>
    <property type="evidence" value="ECO:0007669"/>
    <property type="project" value="TreeGrafter"/>
</dbReference>
<dbReference type="OMA" id="HEFRTER"/>
<dbReference type="VEuPathDB" id="FungiDB:CJJ07_002719"/>
<evidence type="ECO:0000313" key="5">
    <source>
        <dbReference type="EMBL" id="KAK8441920.1"/>
    </source>
</evidence>